<evidence type="ECO:0000313" key="1">
    <source>
        <dbReference type="EMBL" id="CAH9071501.1"/>
    </source>
</evidence>
<evidence type="ECO:0000313" key="2">
    <source>
        <dbReference type="Proteomes" id="UP001152523"/>
    </source>
</evidence>
<keyword evidence="2" id="KW-1185">Reference proteome</keyword>
<dbReference type="AlphaFoldDB" id="A0AAV0C8Z3"/>
<reference evidence="1" key="1">
    <citation type="submission" date="2022-07" db="EMBL/GenBank/DDBJ databases">
        <authorList>
            <person name="Macas J."/>
            <person name="Novak P."/>
            <person name="Neumann P."/>
        </authorList>
    </citation>
    <scope>NUCLEOTIDE SEQUENCE</scope>
</reference>
<gene>
    <name evidence="1" type="ORF">CEPIT_LOCUS3929</name>
</gene>
<sequence>MATHPSKEDFSSLISSISSNYDQTLC</sequence>
<dbReference type="EMBL" id="CAMAPF010000021">
    <property type="protein sequence ID" value="CAH9071501.1"/>
    <property type="molecule type" value="Genomic_DNA"/>
</dbReference>
<proteinExistence type="predicted"/>
<dbReference type="Proteomes" id="UP001152523">
    <property type="component" value="Unassembled WGS sequence"/>
</dbReference>
<protein>
    <submittedName>
        <fullName evidence="1">Uncharacterized protein</fullName>
    </submittedName>
</protein>
<comment type="caution">
    <text evidence="1">The sequence shown here is derived from an EMBL/GenBank/DDBJ whole genome shotgun (WGS) entry which is preliminary data.</text>
</comment>
<name>A0AAV0C8Z3_9ASTE</name>
<organism evidence="1 2">
    <name type="scientific">Cuscuta epithymum</name>
    <dbReference type="NCBI Taxonomy" id="186058"/>
    <lineage>
        <taxon>Eukaryota</taxon>
        <taxon>Viridiplantae</taxon>
        <taxon>Streptophyta</taxon>
        <taxon>Embryophyta</taxon>
        <taxon>Tracheophyta</taxon>
        <taxon>Spermatophyta</taxon>
        <taxon>Magnoliopsida</taxon>
        <taxon>eudicotyledons</taxon>
        <taxon>Gunneridae</taxon>
        <taxon>Pentapetalae</taxon>
        <taxon>asterids</taxon>
        <taxon>lamiids</taxon>
        <taxon>Solanales</taxon>
        <taxon>Convolvulaceae</taxon>
        <taxon>Cuscuteae</taxon>
        <taxon>Cuscuta</taxon>
        <taxon>Cuscuta subgen. Cuscuta</taxon>
    </lineage>
</organism>
<accession>A0AAV0C8Z3</accession>